<organism evidence="1">
    <name type="scientific">Gaeumannomyces tritici (strain R3-111a-1)</name>
    <name type="common">Wheat and barley take-all root rot fungus</name>
    <name type="synonym">Gaeumannomyces graminis var. tritici</name>
    <dbReference type="NCBI Taxonomy" id="644352"/>
    <lineage>
        <taxon>Eukaryota</taxon>
        <taxon>Fungi</taxon>
        <taxon>Dikarya</taxon>
        <taxon>Ascomycota</taxon>
        <taxon>Pezizomycotina</taxon>
        <taxon>Sordariomycetes</taxon>
        <taxon>Sordariomycetidae</taxon>
        <taxon>Magnaporthales</taxon>
        <taxon>Magnaporthaceae</taxon>
        <taxon>Gaeumannomyces</taxon>
    </lineage>
</organism>
<dbReference type="HOGENOM" id="CLU_2885914_0_0_1"/>
<dbReference type="EMBL" id="GL385397">
    <property type="protein sequence ID" value="EJT77019.1"/>
    <property type="molecule type" value="Genomic_DNA"/>
</dbReference>
<keyword evidence="3" id="KW-1185">Reference proteome</keyword>
<evidence type="ECO:0000313" key="1">
    <source>
        <dbReference type="EMBL" id="EJT77019.1"/>
    </source>
</evidence>
<dbReference type="EnsemblFungi" id="EJT77019">
    <property type="protein sequence ID" value="EJT77019"/>
    <property type="gene ID" value="GGTG_06933"/>
</dbReference>
<proteinExistence type="predicted"/>
<accession>J3P086</accession>
<reference evidence="1" key="3">
    <citation type="submission" date="2010-09" db="EMBL/GenBank/DDBJ databases">
        <title>Annotation of Gaeumannomyces graminis var. tritici R3-111a-1.</title>
        <authorList>
            <consortium name="The Broad Institute Genome Sequencing Platform"/>
            <person name="Ma L.-J."/>
            <person name="Dead R."/>
            <person name="Young S.K."/>
            <person name="Zeng Q."/>
            <person name="Gargeya S."/>
            <person name="Fitzgerald M."/>
            <person name="Haas B."/>
            <person name="Abouelleil A."/>
            <person name="Alvarado L."/>
            <person name="Arachchi H.M."/>
            <person name="Berlin A."/>
            <person name="Brown A."/>
            <person name="Chapman S.B."/>
            <person name="Chen Z."/>
            <person name="Dunbar C."/>
            <person name="Freedman E."/>
            <person name="Gearin G."/>
            <person name="Gellesch M."/>
            <person name="Goldberg J."/>
            <person name="Griggs A."/>
            <person name="Gujja S."/>
            <person name="Heiman D."/>
            <person name="Howarth C."/>
            <person name="Larson L."/>
            <person name="Lui A."/>
            <person name="MacDonald P.J.P."/>
            <person name="Mehta T."/>
            <person name="Montmayeur A."/>
            <person name="Murphy C."/>
            <person name="Neiman D."/>
            <person name="Pearson M."/>
            <person name="Priest M."/>
            <person name="Roberts A."/>
            <person name="Saif S."/>
            <person name="Shea T."/>
            <person name="Shenoy N."/>
            <person name="Sisk P."/>
            <person name="Stolte C."/>
            <person name="Sykes S."/>
            <person name="Yandava C."/>
            <person name="Wortman J."/>
            <person name="Nusbaum C."/>
            <person name="Birren B."/>
        </authorList>
    </citation>
    <scope>NUCLEOTIDE SEQUENCE</scope>
    <source>
        <strain evidence="1">R3-111a-1</strain>
    </source>
</reference>
<sequence length="63" mass="6973">MSLTNSHALHNTHLCDWLVDISTPSSREQLCHHNLSQLYRRLAAEAGGGQAEQGLEISSPYRA</sequence>
<reference evidence="3" key="1">
    <citation type="submission" date="2010-07" db="EMBL/GenBank/DDBJ databases">
        <title>The genome sequence of Gaeumannomyces graminis var. tritici strain R3-111a-1.</title>
        <authorList>
            <consortium name="The Broad Institute Genome Sequencing Platform"/>
            <person name="Ma L.-J."/>
            <person name="Dead R."/>
            <person name="Young S."/>
            <person name="Zeng Q."/>
            <person name="Koehrsen M."/>
            <person name="Alvarado L."/>
            <person name="Berlin A."/>
            <person name="Chapman S.B."/>
            <person name="Chen Z."/>
            <person name="Freedman E."/>
            <person name="Gellesch M."/>
            <person name="Goldberg J."/>
            <person name="Griggs A."/>
            <person name="Gujja S."/>
            <person name="Heilman E.R."/>
            <person name="Heiman D."/>
            <person name="Hepburn T."/>
            <person name="Howarth C."/>
            <person name="Jen D."/>
            <person name="Larson L."/>
            <person name="Mehta T."/>
            <person name="Neiman D."/>
            <person name="Pearson M."/>
            <person name="Roberts A."/>
            <person name="Saif S."/>
            <person name="Shea T."/>
            <person name="Shenoy N."/>
            <person name="Sisk P."/>
            <person name="Stolte C."/>
            <person name="Sykes S."/>
            <person name="Walk T."/>
            <person name="White J."/>
            <person name="Yandava C."/>
            <person name="Haas B."/>
            <person name="Nusbaum C."/>
            <person name="Birren B."/>
        </authorList>
    </citation>
    <scope>NUCLEOTIDE SEQUENCE [LARGE SCALE GENOMIC DNA]</scope>
    <source>
        <strain evidence="3">R3-111a-1</strain>
    </source>
</reference>
<reference evidence="1" key="2">
    <citation type="submission" date="2010-07" db="EMBL/GenBank/DDBJ databases">
        <authorList>
            <consortium name="The Broad Institute Genome Sequencing Platform"/>
            <consortium name="Broad Institute Genome Sequencing Center for Infectious Disease"/>
            <person name="Ma L.-J."/>
            <person name="Dead R."/>
            <person name="Young S."/>
            <person name="Zeng Q."/>
            <person name="Koehrsen M."/>
            <person name="Alvarado L."/>
            <person name="Berlin A."/>
            <person name="Chapman S.B."/>
            <person name="Chen Z."/>
            <person name="Freedman E."/>
            <person name="Gellesch M."/>
            <person name="Goldberg J."/>
            <person name="Griggs A."/>
            <person name="Gujja S."/>
            <person name="Heilman E.R."/>
            <person name="Heiman D."/>
            <person name="Hepburn T."/>
            <person name="Howarth C."/>
            <person name="Jen D."/>
            <person name="Larson L."/>
            <person name="Mehta T."/>
            <person name="Neiman D."/>
            <person name="Pearson M."/>
            <person name="Roberts A."/>
            <person name="Saif S."/>
            <person name="Shea T."/>
            <person name="Shenoy N."/>
            <person name="Sisk P."/>
            <person name="Stolte C."/>
            <person name="Sykes S."/>
            <person name="Walk T."/>
            <person name="White J."/>
            <person name="Yandava C."/>
            <person name="Haas B."/>
            <person name="Nusbaum C."/>
            <person name="Birren B."/>
        </authorList>
    </citation>
    <scope>NUCLEOTIDE SEQUENCE</scope>
    <source>
        <strain evidence="1">R3-111a-1</strain>
    </source>
</reference>
<dbReference type="AlphaFoldDB" id="J3P086"/>
<dbReference type="Proteomes" id="UP000006039">
    <property type="component" value="Unassembled WGS sequence"/>
</dbReference>
<reference evidence="2" key="4">
    <citation type="journal article" date="2015" name="G3 (Bethesda)">
        <title>Genome sequences of three phytopathogenic species of the Magnaporthaceae family of fungi.</title>
        <authorList>
            <person name="Okagaki L.H."/>
            <person name="Nunes C.C."/>
            <person name="Sailsbery J."/>
            <person name="Clay B."/>
            <person name="Brown D."/>
            <person name="John T."/>
            <person name="Oh Y."/>
            <person name="Young N."/>
            <person name="Fitzgerald M."/>
            <person name="Haas B.J."/>
            <person name="Zeng Q."/>
            <person name="Young S."/>
            <person name="Adiconis X."/>
            <person name="Fan L."/>
            <person name="Levin J.Z."/>
            <person name="Mitchell T.K."/>
            <person name="Okubara P.A."/>
            <person name="Farman M.L."/>
            <person name="Kohn L.M."/>
            <person name="Birren B."/>
            <person name="Ma L.-J."/>
            <person name="Dean R.A."/>
        </authorList>
    </citation>
    <scope>NUCLEOTIDE SEQUENCE</scope>
    <source>
        <strain evidence="2">R3-111a-1</strain>
    </source>
</reference>
<dbReference type="VEuPathDB" id="FungiDB:GGTG_06933"/>
<gene>
    <name evidence="2" type="primary">20347391</name>
    <name evidence="1" type="ORF">GGTG_06933</name>
</gene>
<protein>
    <submittedName>
        <fullName evidence="1 2">Uncharacterized protein</fullName>
    </submittedName>
</protein>
<reference evidence="2" key="5">
    <citation type="submission" date="2018-04" db="UniProtKB">
        <authorList>
            <consortium name="EnsemblFungi"/>
        </authorList>
    </citation>
    <scope>IDENTIFICATION</scope>
    <source>
        <strain evidence="2">R3-111a-1</strain>
    </source>
</reference>
<name>J3P086_GAET3</name>
<evidence type="ECO:0000313" key="2">
    <source>
        <dbReference type="EnsemblFungi" id="EJT77019"/>
    </source>
</evidence>
<dbReference type="GeneID" id="20347391"/>
<evidence type="ECO:0000313" key="3">
    <source>
        <dbReference type="Proteomes" id="UP000006039"/>
    </source>
</evidence>
<dbReference type="RefSeq" id="XP_009223019.1">
    <property type="nucleotide sequence ID" value="XM_009224755.1"/>
</dbReference>